<gene>
    <name evidence="4" type="ORF">BJ212DRAFT_1297347</name>
</gene>
<sequence length="231" mass="25868">MPSTPIGMMLKFLVFGVLVGVPLGAGPRDTLKLWASNNVTAMYKTVAAPVLIILSAFRTVTQGLVQVLYNLCPSIWSSVSKLQHKIVVVERLMDKETLEFIYGRVHKLPNGQDICYPFEHKAIINVVLNATFLTGYAQFVLLKGMDSFNNLMAMGACTVLCCLQEFTPGSHHSINFAAAIFKSWYNKFMGFISMMIRETSQLWDRWVNLHTQMLRRGCLIGGLDDINISVL</sequence>
<name>A0A9P7JGI1_9AGAM</name>
<accession>A0A9P7JGI1</accession>
<feature type="signal peptide" evidence="2">
    <location>
        <begin position="1"/>
        <end position="24"/>
    </location>
</feature>
<feature type="transmembrane region" description="Helical" evidence="1">
    <location>
        <begin position="41"/>
        <end position="60"/>
    </location>
</feature>
<keyword evidence="5" id="KW-1185">Reference proteome</keyword>
<dbReference type="GeneID" id="64626591"/>
<comment type="caution">
    <text evidence="4">The sequence shown here is derived from an EMBL/GenBank/DDBJ whole genome shotgun (WGS) entry which is preliminary data.</text>
</comment>
<dbReference type="AlphaFoldDB" id="A0A9P7JGI1"/>
<reference evidence="4" key="1">
    <citation type="journal article" date="2020" name="New Phytol.">
        <title>Comparative genomics reveals dynamic genome evolution in host specialist ectomycorrhizal fungi.</title>
        <authorList>
            <person name="Lofgren L.A."/>
            <person name="Nguyen N.H."/>
            <person name="Vilgalys R."/>
            <person name="Ruytinx J."/>
            <person name="Liao H.L."/>
            <person name="Branco S."/>
            <person name="Kuo A."/>
            <person name="LaButti K."/>
            <person name="Lipzen A."/>
            <person name="Andreopoulos W."/>
            <person name="Pangilinan J."/>
            <person name="Riley R."/>
            <person name="Hundley H."/>
            <person name="Na H."/>
            <person name="Barry K."/>
            <person name="Grigoriev I.V."/>
            <person name="Stajich J.E."/>
            <person name="Kennedy P.G."/>
        </authorList>
    </citation>
    <scope>NUCLEOTIDE SEQUENCE</scope>
    <source>
        <strain evidence="4">MN1</strain>
    </source>
</reference>
<keyword evidence="1" id="KW-0812">Transmembrane</keyword>
<evidence type="ECO:0000256" key="1">
    <source>
        <dbReference type="SAM" id="Phobius"/>
    </source>
</evidence>
<feature type="chain" id="PRO_5040350105" description="DUF6532 domain-containing protein" evidence="2">
    <location>
        <begin position="25"/>
        <end position="231"/>
    </location>
</feature>
<evidence type="ECO:0000256" key="2">
    <source>
        <dbReference type="SAM" id="SignalP"/>
    </source>
</evidence>
<keyword evidence="2" id="KW-0732">Signal</keyword>
<evidence type="ECO:0000313" key="5">
    <source>
        <dbReference type="Proteomes" id="UP000807769"/>
    </source>
</evidence>
<dbReference type="EMBL" id="JABBWG010000007">
    <property type="protein sequence ID" value="KAG1820844.1"/>
    <property type="molecule type" value="Genomic_DNA"/>
</dbReference>
<evidence type="ECO:0000259" key="3">
    <source>
        <dbReference type="Pfam" id="PF20149"/>
    </source>
</evidence>
<dbReference type="OrthoDB" id="2693081at2759"/>
<protein>
    <recommendedName>
        <fullName evidence="3">DUF6532 domain-containing protein</fullName>
    </recommendedName>
</protein>
<evidence type="ECO:0000313" key="4">
    <source>
        <dbReference type="EMBL" id="KAG1820844.1"/>
    </source>
</evidence>
<feature type="domain" description="DUF6532" evidence="3">
    <location>
        <begin position="41"/>
        <end position="192"/>
    </location>
</feature>
<dbReference type="InterPro" id="IPR045341">
    <property type="entry name" value="DUF6532"/>
</dbReference>
<organism evidence="4 5">
    <name type="scientific">Suillus subaureus</name>
    <dbReference type="NCBI Taxonomy" id="48587"/>
    <lineage>
        <taxon>Eukaryota</taxon>
        <taxon>Fungi</taxon>
        <taxon>Dikarya</taxon>
        <taxon>Basidiomycota</taxon>
        <taxon>Agaricomycotina</taxon>
        <taxon>Agaricomycetes</taxon>
        <taxon>Agaricomycetidae</taxon>
        <taxon>Boletales</taxon>
        <taxon>Suillineae</taxon>
        <taxon>Suillaceae</taxon>
        <taxon>Suillus</taxon>
    </lineage>
</organism>
<dbReference type="Pfam" id="PF20149">
    <property type="entry name" value="DUF6532"/>
    <property type="match status" value="1"/>
</dbReference>
<dbReference type="RefSeq" id="XP_041195911.1">
    <property type="nucleotide sequence ID" value="XM_041332574.1"/>
</dbReference>
<dbReference type="Proteomes" id="UP000807769">
    <property type="component" value="Unassembled WGS sequence"/>
</dbReference>
<keyword evidence="1" id="KW-0472">Membrane</keyword>
<keyword evidence="1" id="KW-1133">Transmembrane helix</keyword>
<proteinExistence type="predicted"/>